<dbReference type="InterPro" id="IPR050113">
    <property type="entry name" value="Ub_conjugating_enzyme"/>
</dbReference>
<proteinExistence type="predicted"/>
<dbReference type="PROSITE" id="PS50127">
    <property type="entry name" value="UBC_2"/>
    <property type="match status" value="1"/>
</dbReference>
<evidence type="ECO:0000313" key="2">
    <source>
        <dbReference type="EMBL" id="KAG2568257.1"/>
    </source>
</evidence>
<dbReference type="InterPro" id="IPR000608">
    <property type="entry name" value="UBC"/>
</dbReference>
<protein>
    <recommendedName>
        <fullName evidence="1">UBC core domain-containing protein</fullName>
    </recommendedName>
</protein>
<dbReference type="Proteomes" id="UP000823388">
    <property type="component" value="Chromosome 7N"/>
</dbReference>
<evidence type="ECO:0000259" key="1">
    <source>
        <dbReference type="PROSITE" id="PS50127"/>
    </source>
</evidence>
<reference evidence="2" key="1">
    <citation type="submission" date="2020-05" db="EMBL/GenBank/DDBJ databases">
        <title>WGS assembly of Panicum virgatum.</title>
        <authorList>
            <person name="Lovell J.T."/>
            <person name="Jenkins J."/>
            <person name="Shu S."/>
            <person name="Juenger T.E."/>
            <person name="Schmutz J."/>
        </authorList>
    </citation>
    <scope>NUCLEOTIDE SEQUENCE</scope>
    <source>
        <strain evidence="2">AP13</strain>
    </source>
</reference>
<dbReference type="CDD" id="cd23798">
    <property type="entry name" value="UBCc_UBE2I"/>
    <property type="match status" value="1"/>
</dbReference>
<dbReference type="SUPFAM" id="SSF54495">
    <property type="entry name" value="UBC-like"/>
    <property type="match status" value="1"/>
</dbReference>
<dbReference type="PANTHER" id="PTHR24067">
    <property type="entry name" value="UBIQUITIN-CONJUGATING ENZYME E2"/>
    <property type="match status" value="1"/>
</dbReference>
<dbReference type="Gene3D" id="3.10.110.10">
    <property type="entry name" value="Ubiquitin Conjugating Enzyme"/>
    <property type="match status" value="1"/>
</dbReference>
<accession>A0A8T0Q062</accession>
<dbReference type="AlphaFoldDB" id="A0A8T0Q062"/>
<dbReference type="Pfam" id="PF00179">
    <property type="entry name" value="UQ_con"/>
    <property type="match status" value="1"/>
</dbReference>
<dbReference type="EMBL" id="CM029050">
    <property type="protein sequence ID" value="KAG2568257.1"/>
    <property type="molecule type" value="Genomic_DNA"/>
</dbReference>
<comment type="caution">
    <text evidence="2">The sequence shown here is derived from an EMBL/GenBank/DDBJ whole genome shotgun (WGS) entry which is preliminary data.</text>
</comment>
<dbReference type="InterPro" id="IPR016135">
    <property type="entry name" value="UBQ-conjugating_enzyme/RWD"/>
</dbReference>
<dbReference type="SMART" id="SM00212">
    <property type="entry name" value="UBCc"/>
    <property type="match status" value="1"/>
</dbReference>
<sequence>MASGGGVARGRLAEERKSWRRSHPHGFVAKPATLPDGSVNLMVWNCIVPGKEGTDWEGGYFPLFLNFDENYPTRAPVCKFPTGFLHVNVYSTGAVCLSILGDGWKPSITVRQILIGIQDLLDNPNPASSAQGPCCELLTKNLPEYKNRVRQQAKRYPLHV</sequence>
<organism evidence="2 3">
    <name type="scientific">Panicum virgatum</name>
    <name type="common">Blackwell switchgrass</name>
    <dbReference type="NCBI Taxonomy" id="38727"/>
    <lineage>
        <taxon>Eukaryota</taxon>
        <taxon>Viridiplantae</taxon>
        <taxon>Streptophyta</taxon>
        <taxon>Embryophyta</taxon>
        <taxon>Tracheophyta</taxon>
        <taxon>Spermatophyta</taxon>
        <taxon>Magnoliopsida</taxon>
        <taxon>Liliopsida</taxon>
        <taxon>Poales</taxon>
        <taxon>Poaceae</taxon>
        <taxon>PACMAD clade</taxon>
        <taxon>Panicoideae</taxon>
        <taxon>Panicodae</taxon>
        <taxon>Paniceae</taxon>
        <taxon>Panicinae</taxon>
        <taxon>Panicum</taxon>
        <taxon>Panicum sect. Hiantes</taxon>
    </lineage>
</organism>
<gene>
    <name evidence="2" type="ORF">PVAP13_7NG306300</name>
</gene>
<feature type="domain" description="UBC core" evidence="1">
    <location>
        <begin position="7"/>
        <end position="158"/>
    </location>
</feature>
<keyword evidence="3" id="KW-1185">Reference proteome</keyword>
<evidence type="ECO:0000313" key="3">
    <source>
        <dbReference type="Proteomes" id="UP000823388"/>
    </source>
</evidence>
<name>A0A8T0Q062_PANVG</name>